<keyword evidence="16" id="KW-0969">Cilium</keyword>
<keyword evidence="16" id="KW-0966">Cell projection</keyword>
<evidence type="ECO:0000256" key="7">
    <source>
        <dbReference type="ARBA" id="ARBA00022795"/>
    </source>
</evidence>
<comment type="caution">
    <text evidence="16">The sequence shown here is derived from an EMBL/GenBank/DDBJ whole genome shotgun (WGS) entry which is preliminary data.</text>
</comment>
<dbReference type="NCBIfam" id="TIGR03499">
    <property type="entry name" value="FlhF"/>
    <property type="match status" value="1"/>
</dbReference>
<comment type="subcellular location">
    <subcellularLocation>
        <location evidence="1">Cell membrane</location>
        <topology evidence="1">Peripheral membrane protein</topology>
        <orientation evidence="1">Cytoplasmic side</orientation>
    </subcellularLocation>
</comment>
<dbReference type="InterPro" id="IPR027417">
    <property type="entry name" value="P-loop_NTPase"/>
</dbReference>
<feature type="domain" description="AAA+ ATPase" evidence="14">
    <location>
        <begin position="285"/>
        <end position="404"/>
    </location>
</feature>
<keyword evidence="17" id="KW-1185">Reference proteome</keyword>
<dbReference type="InterPro" id="IPR020006">
    <property type="entry name" value="FlhF"/>
</dbReference>
<dbReference type="GO" id="GO:0006614">
    <property type="term" value="P:SRP-dependent cotranslational protein targeting to membrane"/>
    <property type="evidence" value="ECO:0007669"/>
    <property type="project" value="UniProtKB-UniRule"/>
</dbReference>
<evidence type="ECO:0000256" key="12">
    <source>
        <dbReference type="ARBA" id="ARBA00025337"/>
    </source>
</evidence>
<sequence>MPRRFWLEAAKFSEKRRRRFGDEVLYVYRREQYGGAKKAQAQCGERAILVTTKQIQPKTINKKPLYEILVSVEEDASEQKKNQPQKQNLKGYEDFLRAQVAKEERPQKIILDERELFEVEAQSALASANFSQNSTSSASQNQNYKTVQNSGEDILLNISKAAKEISQIANIETMPSRQDQNYDKKIDDVARQVSMLSEKVNMIADMFWEERAGARNNLSIPPEFASIYKDAKNSGMKEEHLEQIMKITVENMSPQMKANPTAVRRYFSSLLRKMLPCRSEEDDRKQKIMMLVGPTGVGKTTTLAKLAARFAYGDGKRAKTGIITLDTYRIGAVEQLFQYAKMMKLPILDVIEVDDFKNALKQLNHCEVILIDTTGSSQYDKEKLSRLEKFLKSSDTHIDVHLVLSAGAKIEDMLEIYNGFSFLDIDTLIITKFDETKIFGNVFSLVYETNKPVSFFSVGQEVPDDILVAKSEFLVSCVLEGFSKEHNE</sequence>
<keyword evidence="7" id="KW-1005">Bacterial flagellum biogenesis</keyword>
<dbReference type="InterPro" id="IPR003593">
    <property type="entry name" value="AAA+_ATPase"/>
</dbReference>
<accession>C6REL8</accession>
<evidence type="ECO:0000256" key="11">
    <source>
        <dbReference type="ARBA" id="ARBA00023225"/>
    </source>
</evidence>
<proteinExistence type="inferred from homology"/>
<dbReference type="EMBL" id="ACVQ01000013">
    <property type="protein sequence ID" value="EET80394.1"/>
    <property type="molecule type" value="Genomic_DNA"/>
</dbReference>
<dbReference type="PANTHER" id="PTHR43134">
    <property type="entry name" value="SIGNAL RECOGNITION PARTICLE RECEPTOR SUBUNIT ALPHA"/>
    <property type="match status" value="1"/>
</dbReference>
<keyword evidence="6" id="KW-0547">Nucleotide-binding</keyword>
<protein>
    <recommendedName>
        <fullName evidence="3 13">Flagellar biosynthesis protein FlhF</fullName>
    </recommendedName>
</protein>
<keyword evidence="9" id="KW-0342">GTP-binding</keyword>
<reference evidence="16 17" key="1">
    <citation type="submission" date="2009-07" db="EMBL/GenBank/DDBJ databases">
        <authorList>
            <person name="Madupu R."/>
            <person name="Sebastian Y."/>
            <person name="Durkin A.S."/>
            <person name="Torralba M."/>
            <person name="Methe B."/>
            <person name="Sutton G.G."/>
            <person name="Strausberg R.L."/>
            <person name="Nelson K.E."/>
        </authorList>
    </citation>
    <scope>NUCLEOTIDE SEQUENCE [LARGE SCALE GENOMIC DNA]</scope>
    <source>
        <strain evidence="16 17">RM3277</strain>
    </source>
</reference>
<dbReference type="CDD" id="cd17873">
    <property type="entry name" value="FlhF"/>
    <property type="match status" value="1"/>
</dbReference>
<evidence type="ECO:0000256" key="8">
    <source>
        <dbReference type="ARBA" id="ARBA00022927"/>
    </source>
</evidence>
<evidence type="ECO:0000256" key="1">
    <source>
        <dbReference type="ARBA" id="ARBA00004413"/>
    </source>
</evidence>
<dbReference type="SMART" id="SM00962">
    <property type="entry name" value="SRP54"/>
    <property type="match status" value="1"/>
</dbReference>
<dbReference type="InterPro" id="IPR000897">
    <property type="entry name" value="SRP54_GTPase_dom"/>
</dbReference>
<evidence type="ECO:0000313" key="16">
    <source>
        <dbReference type="EMBL" id="EET80394.1"/>
    </source>
</evidence>
<dbReference type="Pfam" id="PF00448">
    <property type="entry name" value="SRP54"/>
    <property type="match status" value="1"/>
</dbReference>
<keyword evidence="4" id="KW-0813">Transport</keyword>
<evidence type="ECO:0000256" key="10">
    <source>
        <dbReference type="ARBA" id="ARBA00023136"/>
    </source>
</evidence>
<evidence type="ECO:0000259" key="14">
    <source>
        <dbReference type="SMART" id="SM00382"/>
    </source>
</evidence>
<dbReference type="GO" id="GO:0015031">
    <property type="term" value="P:protein transport"/>
    <property type="evidence" value="ECO:0007669"/>
    <property type="project" value="UniProtKB-KW"/>
</dbReference>
<keyword evidence="16" id="KW-0282">Flagellum</keyword>
<evidence type="ECO:0000256" key="6">
    <source>
        <dbReference type="ARBA" id="ARBA00022741"/>
    </source>
</evidence>
<name>C6REL8_9BACT</name>
<gene>
    <name evidence="16" type="ORF">CAMSH0001_2110</name>
</gene>
<dbReference type="GO" id="GO:0005886">
    <property type="term" value="C:plasma membrane"/>
    <property type="evidence" value="ECO:0007669"/>
    <property type="project" value="UniProtKB-SubCell"/>
</dbReference>
<comment type="function">
    <text evidence="12">Necessary for flagellar biosynthesis. May be involved in translocation of the flagellum.</text>
</comment>
<dbReference type="Proteomes" id="UP000003107">
    <property type="component" value="Unassembled WGS sequence"/>
</dbReference>
<keyword evidence="5" id="KW-1003">Cell membrane</keyword>
<organism evidence="16 17">
    <name type="scientific">Campylobacter showae RM3277</name>
    <dbReference type="NCBI Taxonomy" id="553219"/>
    <lineage>
        <taxon>Bacteria</taxon>
        <taxon>Pseudomonadati</taxon>
        <taxon>Campylobacterota</taxon>
        <taxon>Epsilonproteobacteria</taxon>
        <taxon>Campylobacterales</taxon>
        <taxon>Campylobacteraceae</taxon>
        <taxon>Campylobacter</taxon>
    </lineage>
</organism>
<evidence type="ECO:0000256" key="3">
    <source>
        <dbReference type="ARBA" id="ARBA00014919"/>
    </source>
</evidence>
<dbReference type="eggNOG" id="COG1419">
    <property type="taxonomic scope" value="Bacteria"/>
</dbReference>
<dbReference type="GO" id="GO:0003924">
    <property type="term" value="F:GTPase activity"/>
    <property type="evidence" value="ECO:0007669"/>
    <property type="project" value="UniProtKB-UniRule"/>
</dbReference>
<comment type="similarity">
    <text evidence="2">Belongs to the GTP-binding SRP family.</text>
</comment>
<dbReference type="Gene3D" id="3.40.50.300">
    <property type="entry name" value="P-loop containing nucleotide triphosphate hydrolases"/>
    <property type="match status" value="1"/>
</dbReference>
<dbReference type="GO" id="GO:0044781">
    <property type="term" value="P:bacterial-type flagellum organization"/>
    <property type="evidence" value="ECO:0007669"/>
    <property type="project" value="UniProtKB-UniRule"/>
</dbReference>
<evidence type="ECO:0000259" key="15">
    <source>
        <dbReference type="SMART" id="SM00962"/>
    </source>
</evidence>
<dbReference type="SMART" id="SM00382">
    <property type="entry name" value="AAA"/>
    <property type="match status" value="1"/>
</dbReference>
<evidence type="ECO:0000256" key="4">
    <source>
        <dbReference type="ARBA" id="ARBA00022448"/>
    </source>
</evidence>
<evidence type="ECO:0000313" key="17">
    <source>
        <dbReference type="Proteomes" id="UP000003107"/>
    </source>
</evidence>
<evidence type="ECO:0000256" key="2">
    <source>
        <dbReference type="ARBA" id="ARBA00008531"/>
    </source>
</evidence>
<dbReference type="STRING" id="553219.CAMSH0001_2110"/>
<dbReference type="GO" id="GO:0005047">
    <property type="term" value="F:signal recognition particle binding"/>
    <property type="evidence" value="ECO:0007669"/>
    <property type="project" value="TreeGrafter"/>
</dbReference>
<keyword evidence="11" id="KW-1006">Bacterial flagellum protein export</keyword>
<keyword evidence="8" id="KW-0653">Protein transport</keyword>
<keyword evidence="10" id="KW-0472">Membrane</keyword>
<dbReference type="AlphaFoldDB" id="C6REL8"/>
<dbReference type="InterPro" id="IPR047040">
    <property type="entry name" value="FlhF__GTPase_dom"/>
</dbReference>
<evidence type="ECO:0000256" key="13">
    <source>
        <dbReference type="NCBIfam" id="TIGR03499"/>
    </source>
</evidence>
<dbReference type="GO" id="GO:0005525">
    <property type="term" value="F:GTP binding"/>
    <property type="evidence" value="ECO:0007669"/>
    <property type="project" value="UniProtKB-UniRule"/>
</dbReference>
<feature type="domain" description="SRP54-type proteins GTP-binding" evidence="15">
    <location>
        <begin position="286"/>
        <end position="480"/>
    </location>
</feature>
<dbReference type="PANTHER" id="PTHR43134:SF3">
    <property type="entry name" value="FLAGELLAR BIOSYNTHESIS PROTEIN FLHF"/>
    <property type="match status" value="1"/>
</dbReference>
<dbReference type="FunFam" id="3.40.50.300:FF:000695">
    <property type="entry name" value="Flagellar biosynthesis regulator FlhF"/>
    <property type="match status" value="1"/>
</dbReference>
<dbReference type="SUPFAM" id="SSF52540">
    <property type="entry name" value="P-loop containing nucleoside triphosphate hydrolases"/>
    <property type="match status" value="1"/>
</dbReference>
<evidence type="ECO:0000256" key="5">
    <source>
        <dbReference type="ARBA" id="ARBA00022475"/>
    </source>
</evidence>
<dbReference type="Gene3D" id="1.20.120.1380">
    <property type="entry name" value="Flagellar FlhF biosynthesis protein, N domain"/>
    <property type="match status" value="1"/>
</dbReference>
<evidence type="ECO:0000256" key="9">
    <source>
        <dbReference type="ARBA" id="ARBA00023134"/>
    </source>
</evidence>